<evidence type="ECO:0000313" key="3">
    <source>
        <dbReference type="RefSeq" id="XP_030756370.1"/>
    </source>
</evidence>
<evidence type="ECO:0000313" key="2">
    <source>
        <dbReference type="Proteomes" id="UP000504635"/>
    </source>
</evidence>
<name>A0A6J2Y019_SITOR</name>
<dbReference type="GeneID" id="115882445"/>
<dbReference type="OrthoDB" id="6424205at2759"/>
<gene>
    <name evidence="3" type="primary">LOC115882445</name>
</gene>
<evidence type="ECO:0000256" key="1">
    <source>
        <dbReference type="SAM" id="SignalP"/>
    </source>
</evidence>
<keyword evidence="2" id="KW-1185">Reference proteome</keyword>
<dbReference type="AlphaFoldDB" id="A0A6J2Y019"/>
<sequence length="148" mass="16949">MSNPLVKLSFAVTLLLYFTPSAVSSFDNVIDLNNPKQNPDKISSVWFGSRINQKKSSDKEEDKKIGQLLESLEDYPWTLVAISENNDMEKRSHTHNFTPRLGRNLDDNHLTDDADVVERFAPFPPRLGRRLNMPYSPRLGRDESPAYL</sequence>
<dbReference type="Proteomes" id="UP000504635">
    <property type="component" value="Unplaced"/>
</dbReference>
<dbReference type="InParanoid" id="A0A6J2Y019"/>
<feature type="signal peptide" evidence="1">
    <location>
        <begin position="1"/>
        <end position="24"/>
    </location>
</feature>
<accession>A0A6J2Y019</accession>
<dbReference type="KEGG" id="soy:115882445"/>
<feature type="chain" id="PRO_5027024011" evidence="1">
    <location>
        <begin position="25"/>
        <end position="148"/>
    </location>
</feature>
<organism evidence="2 3">
    <name type="scientific">Sitophilus oryzae</name>
    <name type="common">Rice weevil</name>
    <name type="synonym">Curculio oryzae</name>
    <dbReference type="NCBI Taxonomy" id="7048"/>
    <lineage>
        <taxon>Eukaryota</taxon>
        <taxon>Metazoa</taxon>
        <taxon>Ecdysozoa</taxon>
        <taxon>Arthropoda</taxon>
        <taxon>Hexapoda</taxon>
        <taxon>Insecta</taxon>
        <taxon>Pterygota</taxon>
        <taxon>Neoptera</taxon>
        <taxon>Endopterygota</taxon>
        <taxon>Coleoptera</taxon>
        <taxon>Polyphaga</taxon>
        <taxon>Cucujiformia</taxon>
        <taxon>Curculionidae</taxon>
        <taxon>Dryophthorinae</taxon>
        <taxon>Sitophilus</taxon>
    </lineage>
</organism>
<proteinExistence type="predicted"/>
<protein>
    <submittedName>
        <fullName evidence="3">PBAN-type neuropeptides-like</fullName>
    </submittedName>
</protein>
<keyword evidence="1" id="KW-0732">Signal</keyword>
<dbReference type="RefSeq" id="XP_030756370.1">
    <property type="nucleotide sequence ID" value="XM_030900510.1"/>
</dbReference>
<reference evidence="3" key="1">
    <citation type="submission" date="2025-08" db="UniProtKB">
        <authorList>
            <consortium name="RefSeq"/>
        </authorList>
    </citation>
    <scope>IDENTIFICATION</scope>
    <source>
        <tissue evidence="3">Gonads</tissue>
    </source>
</reference>